<keyword evidence="10" id="KW-1185">Reference proteome</keyword>
<organism evidence="9 10">
    <name type="scientific">Lacibacter sediminis</name>
    <dbReference type="NCBI Taxonomy" id="2760713"/>
    <lineage>
        <taxon>Bacteria</taxon>
        <taxon>Pseudomonadati</taxon>
        <taxon>Bacteroidota</taxon>
        <taxon>Chitinophagia</taxon>
        <taxon>Chitinophagales</taxon>
        <taxon>Chitinophagaceae</taxon>
        <taxon>Lacibacter</taxon>
    </lineage>
</organism>
<proteinExistence type="inferred from homology"/>
<feature type="transmembrane region" description="Helical" evidence="8">
    <location>
        <begin position="21"/>
        <end position="40"/>
    </location>
</feature>
<dbReference type="GO" id="GO:0005886">
    <property type="term" value="C:plasma membrane"/>
    <property type="evidence" value="ECO:0007669"/>
    <property type="project" value="UniProtKB-SubCell"/>
</dbReference>
<sequence length="137" mass="15011">MNLRKKRAESSEVFTDALNDILFILLMFFLIVSTLANPNVRKASLPKAKSNTRSKQTVVVTIDATNHFYVGSKPVDPLLMDTTLSQMISAKRNSGEEVSIVINADRNATIESFAAVLRAADRLGVKAVMSVDKKGVQ</sequence>
<dbReference type="PANTHER" id="PTHR30558:SF7">
    <property type="entry name" value="TOL-PAL SYSTEM PROTEIN TOLR"/>
    <property type="match status" value="1"/>
</dbReference>
<evidence type="ECO:0000256" key="7">
    <source>
        <dbReference type="RuleBase" id="RU003879"/>
    </source>
</evidence>
<comment type="subcellular location">
    <subcellularLocation>
        <location evidence="1">Cell membrane</location>
        <topology evidence="1">Single-pass membrane protein</topology>
    </subcellularLocation>
    <subcellularLocation>
        <location evidence="7">Cell membrane</location>
        <topology evidence="7">Single-pass type II membrane protein</topology>
    </subcellularLocation>
</comment>
<dbReference type="GO" id="GO:0022857">
    <property type="term" value="F:transmembrane transporter activity"/>
    <property type="evidence" value="ECO:0007669"/>
    <property type="project" value="InterPro"/>
</dbReference>
<dbReference type="KEGG" id="lacs:H4075_09655"/>
<comment type="similarity">
    <text evidence="2 7">Belongs to the ExbD/TolR family.</text>
</comment>
<keyword evidence="4 7" id="KW-0812">Transmembrane</keyword>
<dbReference type="EMBL" id="CP060007">
    <property type="protein sequence ID" value="QNA46415.1"/>
    <property type="molecule type" value="Genomic_DNA"/>
</dbReference>
<evidence type="ECO:0000256" key="3">
    <source>
        <dbReference type="ARBA" id="ARBA00022475"/>
    </source>
</evidence>
<evidence type="ECO:0000256" key="5">
    <source>
        <dbReference type="ARBA" id="ARBA00022989"/>
    </source>
</evidence>
<keyword evidence="7" id="KW-0653">Protein transport</keyword>
<gene>
    <name evidence="9" type="ORF">H4075_09655</name>
</gene>
<reference evidence="10" key="1">
    <citation type="submission" date="2020-08" db="EMBL/GenBank/DDBJ databases">
        <title>Lacibacter sp. S13-6-6 genome sequencing.</title>
        <authorList>
            <person name="Jin L."/>
        </authorList>
    </citation>
    <scope>NUCLEOTIDE SEQUENCE [LARGE SCALE GENOMIC DNA]</scope>
    <source>
        <strain evidence="10">S13-6-6</strain>
    </source>
</reference>
<keyword evidence="5 8" id="KW-1133">Transmembrane helix</keyword>
<dbReference type="InterPro" id="IPR003400">
    <property type="entry name" value="ExbD"/>
</dbReference>
<dbReference type="Pfam" id="PF02472">
    <property type="entry name" value="ExbD"/>
    <property type="match status" value="1"/>
</dbReference>
<accession>A0A7G5XLR2</accession>
<keyword evidence="6 8" id="KW-0472">Membrane</keyword>
<dbReference type="AlphaFoldDB" id="A0A7G5XLR2"/>
<evidence type="ECO:0000256" key="4">
    <source>
        <dbReference type="ARBA" id="ARBA00022692"/>
    </source>
</evidence>
<name>A0A7G5XLR2_9BACT</name>
<evidence type="ECO:0000256" key="1">
    <source>
        <dbReference type="ARBA" id="ARBA00004162"/>
    </source>
</evidence>
<evidence type="ECO:0000256" key="2">
    <source>
        <dbReference type="ARBA" id="ARBA00005811"/>
    </source>
</evidence>
<dbReference type="Proteomes" id="UP000515344">
    <property type="component" value="Chromosome"/>
</dbReference>
<evidence type="ECO:0000256" key="8">
    <source>
        <dbReference type="SAM" id="Phobius"/>
    </source>
</evidence>
<keyword evidence="7" id="KW-0813">Transport</keyword>
<keyword evidence="3" id="KW-1003">Cell membrane</keyword>
<dbReference type="PANTHER" id="PTHR30558">
    <property type="entry name" value="EXBD MEMBRANE COMPONENT OF PMF-DRIVEN MACROMOLECULE IMPORT SYSTEM"/>
    <property type="match status" value="1"/>
</dbReference>
<dbReference type="Gene3D" id="3.30.420.270">
    <property type="match status" value="1"/>
</dbReference>
<evidence type="ECO:0000313" key="9">
    <source>
        <dbReference type="EMBL" id="QNA46415.1"/>
    </source>
</evidence>
<protein>
    <submittedName>
        <fullName evidence="9">Biopolymer transporter ExbD</fullName>
    </submittedName>
</protein>
<evidence type="ECO:0000313" key="10">
    <source>
        <dbReference type="Proteomes" id="UP000515344"/>
    </source>
</evidence>
<dbReference type="GO" id="GO:0015031">
    <property type="term" value="P:protein transport"/>
    <property type="evidence" value="ECO:0007669"/>
    <property type="project" value="UniProtKB-KW"/>
</dbReference>
<evidence type="ECO:0000256" key="6">
    <source>
        <dbReference type="ARBA" id="ARBA00023136"/>
    </source>
</evidence>
<dbReference type="RefSeq" id="WP_182806292.1">
    <property type="nucleotide sequence ID" value="NZ_CP060007.1"/>
</dbReference>